<keyword evidence="1" id="KW-0812">Transmembrane</keyword>
<dbReference type="EMBL" id="JACIFP010000001">
    <property type="protein sequence ID" value="MBB4137678.1"/>
    <property type="molecule type" value="Genomic_DNA"/>
</dbReference>
<proteinExistence type="predicted"/>
<evidence type="ECO:0000313" key="3">
    <source>
        <dbReference type="Proteomes" id="UP000551501"/>
    </source>
</evidence>
<dbReference type="Proteomes" id="UP000551501">
    <property type="component" value="Unassembled WGS sequence"/>
</dbReference>
<evidence type="ECO:0000313" key="2">
    <source>
        <dbReference type="EMBL" id="MBB4137678.1"/>
    </source>
</evidence>
<accession>A0A840F5I3</accession>
<protein>
    <submittedName>
        <fullName evidence="2">Uncharacterized protein</fullName>
    </submittedName>
</protein>
<feature type="transmembrane region" description="Helical" evidence="1">
    <location>
        <begin position="12"/>
        <end position="32"/>
    </location>
</feature>
<keyword evidence="1" id="KW-0472">Membrane</keyword>
<name>A0A840F5I3_9ACTN</name>
<gene>
    <name evidence="2" type="ORF">BKA16_004230</name>
</gene>
<dbReference type="RefSeq" id="WP_183372507.1">
    <property type="nucleotide sequence ID" value="NZ_BAABHL010000001.1"/>
</dbReference>
<comment type="caution">
    <text evidence="2">The sequence shown here is derived from an EMBL/GenBank/DDBJ whole genome shotgun (WGS) entry which is preliminary data.</text>
</comment>
<evidence type="ECO:0000256" key="1">
    <source>
        <dbReference type="SAM" id="Phobius"/>
    </source>
</evidence>
<dbReference type="AlphaFoldDB" id="A0A840F5I3"/>
<organism evidence="2 3">
    <name type="scientific">Gordonia humi</name>
    <dbReference type="NCBI Taxonomy" id="686429"/>
    <lineage>
        <taxon>Bacteria</taxon>
        <taxon>Bacillati</taxon>
        <taxon>Actinomycetota</taxon>
        <taxon>Actinomycetes</taxon>
        <taxon>Mycobacteriales</taxon>
        <taxon>Gordoniaceae</taxon>
        <taxon>Gordonia</taxon>
    </lineage>
</organism>
<reference evidence="2 3" key="1">
    <citation type="submission" date="2020-08" db="EMBL/GenBank/DDBJ databases">
        <title>Sequencing the genomes of 1000 actinobacteria strains.</title>
        <authorList>
            <person name="Klenk H.-P."/>
        </authorList>
    </citation>
    <scope>NUCLEOTIDE SEQUENCE [LARGE SCALE GENOMIC DNA]</scope>
    <source>
        <strain evidence="2 3">DSM 45298</strain>
    </source>
</reference>
<keyword evidence="1" id="KW-1133">Transmembrane helix</keyword>
<keyword evidence="3" id="KW-1185">Reference proteome</keyword>
<sequence>MRSVTDRRRRLAAIGIAVVCVLAVIVGAYAVYRAATSTQEEPRTDTEQIEDRVRAYGDVMTHFDAQAFGDLVCAGLGPVVGAPDGAPEPSQIAAGRDARTVIDAVKITGDTAAVDARIDLGATSVPIPMTLRRESDGWCISELGSDS</sequence>